<gene>
    <name evidence="2" type="ORF">RV00_GL000166</name>
</gene>
<accession>A0A1L8SYR2</accession>
<dbReference type="EMBL" id="JXKM01000001">
    <property type="protein sequence ID" value="OJG37209.1"/>
    <property type="molecule type" value="Genomic_DNA"/>
</dbReference>
<dbReference type="Gene3D" id="3.40.50.1820">
    <property type="entry name" value="alpha/beta hydrolase"/>
    <property type="match status" value="1"/>
</dbReference>
<feature type="transmembrane region" description="Helical" evidence="1">
    <location>
        <begin position="12"/>
        <end position="29"/>
    </location>
</feature>
<evidence type="ECO:0008006" key="4">
    <source>
        <dbReference type="Google" id="ProtNLM"/>
    </source>
</evidence>
<organism evidence="2 3">
    <name type="scientific">Enterococcus devriesei</name>
    <dbReference type="NCBI Taxonomy" id="319970"/>
    <lineage>
        <taxon>Bacteria</taxon>
        <taxon>Bacillati</taxon>
        <taxon>Bacillota</taxon>
        <taxon>Bacilli</taxon>
        <taxon>Lactobacillales</taxon>
        <taxon>Enterococcaceae</taxon>
        <taxon>Enterococcus</taxon>
    </lineage>
</organism>
<keyword evidence="1" id="KW-0472">Membrane</keyword>
<dbReference type="STRING" id="319970.RV00_GL000166"/>
<dbReference type="Proteomes" id="UP000183700">
    <property type="component" value="Unassembled WGS sequence"/>
</dbReference>
<comment type="caution">
    <text evidence="2">The sequence shown here is derived from an EMBL/GenBank/DDBJ whole genome shotgun (WGS) entry which is preliminary data.</text>
</comment>
<evidence type="ECO:0000313" key="3">
    <source>
        <dbReference type="Proteomes" id="UP000183700"/>
    </source>
</evidence>
<dbReference type="InterPro" id="IPR029058">
    <property type="entry name" value="AB_hydrolase_fold"/>
</dbReference>
<name>A0A1L8SYR2_9ENTE</name>
<keyword evidence="3" id="KW-1185">Reference proteome</keyword>
<dbReference type="Pfam" id="PF06028">
    <property type="entry name" value="DUF915"/>
    <property type="match status" value="1"/>
</dbReference>
<proteinExistence type="predicted"/>
<dbReference type="SUPFAM" id="SSF53474">
    <property type="entry name" value="alpha/beta-Hydrolases"/>
    <property type="match status" value="1"/>
</dbReference>
<dbReference type="AlphaFoldDB" id="A0A1L8SYR2"/>
<protein>
    <recommendedName>
        <fullName evidence="4">Alpha/beta hydrolase</fullName>
    </recommendedName>
</protein>
<dbReference type="InterPro" id="IPR010315">
    <property type="entry name" value="DUF915_hydro-like"/>
</dbReference>
<reference evidence="2 3" key="1">
    <citation type="submission" date="2014-12" db="EMBL/GenBank/DDBJ databases">
        <title>Draft genome sequences of 29 type strains of Enterococci.</title>
        <authorList>
            <person name="Zhong Z."/>
            <person name="Sun Z."/>
            <person name="Liu W."/>
            <person name="Zhang W."/>
            <person name="Zhang H."/>
        </authorList>
    </citation>
    <scope>NUCLEOTIDE SEQUENCE [LARGE SCALE GENOMIC DNA]</scope>
    <source>
        <strain evidence="2 3">DSM 22802</strain>
    </source>
</reference>
<keyword evidence="1" id="KW-1133">Transmembrane helix</keyword>
<sequence>MEEFPMKKKIGIIISIVIVCFVGIVLFKTKDSAHASKKIEPPLAIPAPVIMVPGTNGDVDRFDSLVNSLKETEKNVDEIKITVNKDDSITSSGQFTKETKRPIIAIAFEDGSNPSLPKQARWFQKALEYAEKHYTFNTYDYLGYSNGGLIITGYLENEQKSNDPALYHLITLGTPYNDTSWDYNENSSTFTKPKDESNLLKYYLKNKQNIPKNITVYNIAGNVDNQNTDTTVPLTSVLAGRLIYGDSEKYKEIIVNEQANHGSLIENPKTLKLIKEYLFESVK</sequence>
<keyword evidence="1" id="KW-0812">Transmembrane</keyword>
<evidence type="ECO:0000256" key="1">
    <source>
        <dbReference type="SAM" id="Phobius"/>
    </source>
</evidence>
<evidence type="ECO:0000313" key="2">
    <source>
        <dbReference type="EMBL" id="OJG37209.1"/>
    </source>
</evidence>